<organism evidence="9 10">
    <name type="scientific">Chromohalobacter beijerinckii</name>
    <dbReference type="NCBI Taxonomy" id="86179"/>
    <lineage>
        <taxon>Bacteria</taxon>
        <taxon>Pseudomonadati</taxon>
        <taxon>Pseudomonadota</taxon>
        <taxon>Gammaproteobacteria</taxon>
        <taxon>Oceanospirillales</taxon>
        <taxon>Halomonadaceae</taxon>
        <taxon>Chromohalobacter</taxon>
    </lineage>
</organism>
<dbReference type="PANTHER" id="PTHR33362">
    <property type="entry name" value="SIALIC ACID TRAP TRANSPORTER PERMEASE PROTEIN SIAT-RELATED"/>
    <property type="match status" value="1"/>
</dbReference>
<evidence type="ECO:0000256" key="1">
    <source>
        <dbReference type="ARBA" id="ARBA00004429"/>
    </source>
</evidence>
<keyword evidence="10" id="KW-1185">Reference proteome</keyword>
<feature type="transmembrane region" description="Helical" evidence="7">
    <location>
        <begin position="143"/>
        <end position="170"/>
    </location>
</feature>
<comment type="similarity">
    <text evidence="7">Belongs to the TRAP transporter large permease family.</text>
</comment>
<evidence type="ECO:0000256" key="7">
    <source>
        <dbReference type="RuleBase" id="RU369079"/>
    </source>
</evidence>
<dbReference type="PIRSF" id="PIRSF006066">
    <property type="entry name" value="HI0050"/>
    <property type="match status" value="1"/>
</dbReference>
<evidence type="ECO:0000256" key="5">
    <source>
        <dbReference type="ARBA" id="ARBA00022989"/>
    </source>
</evidence>
<keyword evidence="2" id="KW-1003">Cell membrane</keyword>
<feature type="domain" description="TRAP C4-dicarboxylate transport system permease DctM subunit" evidence="8">
    <location>
        <begin position="13"/>
        <end position="423"/>
    </location>
</feature>
<evidence type="ECO:0000256" key="4">
    <source>
        <dbReference type="ARBA" id="ARBA00022692"/>
    </source>
</evidence>
<feature type="transmembrane region" description="Helical" evidence="7">
    <location>
        <begin position="365"/>
        <end position="387"/>
    </location>
</feature>
<protein>
    <recommendedName>
        <fullName evidence="7">TRAP transporter large permease protein</fullName>
    </recommendedName>
</protein>
<feature type="transmembrane region" description="Helical" evidence="7">
    <location>
        <begin position="320"/>
        <end position="353"/>
    </location>
</feature>
<keyword evidence="6 7" id="KW-0472">Membrane</keyword>
<feature type="transmembrane region" description="Helical" evidence="7">
    <location>
        <begin position="278"/>
        <end position="300"/>
    </location>
</feature>
<keyword evidence="5 7" id="KW-1133">Transmembrane helix</keyword>
<evidence type="ECO:0000313" key="10">
    <source>
        <dbReference type="Proteomes" id="UP001596015"/>
    </source>
</evidence>
<proteinExistence type="inferred from homology"/>
<comment type="caution">
    <text evidence="9">The sequence shown here is derived from an EMBL/GenBank/DDBJ whole genome shotgun (WGS) entry which is preliminary data.</text>
</comment>
<evidence type="ECO:0000256" key="2">
    <source>
        <dbReference type="ARBA" id="ARBA00022475"/>
    </source>
</evidence>
<dbReference type="NCBIfam" id="TIGR00786">
    <property type="entry name" value="dctM"/>
    <property type="match status" value="1"/>
</dbReference>
<keyword evidence="7" id="KW-0813">Transport</keyword>
<feature type="transmembrane region" description="Helical" evidence="7">
    <location>
        <begin position="399"/>
        <end position="420"/>
    </location>
</feature>
<dbReference type="Proteomes" id="UP001596015">
    <property type="component" value="Unassembled WGS sequence"/>
</dbReference>
<reference evidence="10" key="1">
    <citation type="journal article" date="2019" name="Int. J. Syst. Evol. Microbiol.">
        <title>The Global Catalogue of Microorganisms (GCM) 10K type strain sequencing project: providing services to taxonomists for standard genome sequencing and annotation.</title>
        <authorList>
            <consortium name="The Broad Institute Genomics Platform"/>
            <consortium name="The Broad Institute Genome Sequencing Center for Infectious Disease"/>
            <person name="Wu L."/>
            <person name="Ma J."/>
        </authorList>
    </citation>
    <scope>NUCLEOTIDE SEQUENCE [LARGE SCALE GENOMIC DNA]</scope>
    <source>
        <strain evidence="10">CCUG 49679</strain>
    </source>
</reference>
<dbReference type="RefSeq" id="WP_246942409.1">
    <property type="nucleotide sequence ID" value="NZ_JAKGAK010000022.1"/>
</dbReference>
<name>A0ABV8XB29_9GAMM</name>
<sequence>MEIGIAYYALILFVSFFTLLALGVPVAFCIIVATAIALAIDMPIQEVFYMGSQTMFEGINSFGLLAVPFFILSGSLMNHGGIAKRLIDLALLIGGRIPGSLLHANVLSNMLFGSVSGSSVAAASAVGGFMGPLQKEKNYDKNICAAVNIASAPTGLLIPPTGMFIIYSLLTGASVGTLFIAAYIPGIMMGLGVMLVAYYFAKKYNYPVEPRKESKEVVNIILSSIPSLAMVVLVIGGIVFGVFTATEGGAIAVAYSAILALIYKEISVKEFPKICLDAAAMSGLILFLIAASSFMAWVMSYLSLPEALSDLLIGISENKLVIFLLMNLALLLVGTFLDVAPALLIFTPIFFPVAHSLGMGDIQFGIMIAFNLCIGNFTPPVGSALFVGCNVAGVPIEKVIKPLIPIFLLEILLLLMVTYIPNISLILPKIFGLI</sequence>
<gene>
    <name evidence="9" type="ORF">ACFO0E_02040</name>
</gene>
<dbReference type="PANTHER" id="PTHR33362:SF2">
    <property type="entry name" value="TRAP TRANSPORTER LARGE PERMEASE PROTEIN"/>
    <property type="match status" value="1"/>
</dbReference>
<dbReference type="InterPro" id="IPR004681">
    <property type="entry name" value="TRAP_DctM"/>
</dbReference>
<evidence type="ECO:0000313" key="9">
    <source>
        <dbReference type="EMBL" id="MFC4415196.1"/>
    </source>
</evidence>
<comment type="caution">
    <text evidence="7">Lacks conserved residue(s) required for the propagation of feature annotation.</text>
</comment>
<evidence type="ECO:0000259" key="8">
    <source>
        <dbReference type="Pfam" id="PF06808"/>
    </source>
</evidence>
<evidence type="ECO:0000256" key="6">
    <source>
        <dbReference type="ARBA" id="ARBA00023136"/>
    </source>
</evidence>
<keyword evidence="4 7" id="KW-0812">Transmembrane</keyword>
<keyword evidence="3 7" id="KW-0997">Cell inner membrane</keyword>
<comment type="function">
    <text evidence="7">Part of the tripartite ATP-independent periplasmic (TRAP) transport system.</text>
</comment>
<feature type="transmembrane region" description="Helical" evidence="7">
    <location>
        <begin position="7"/>
        <end position="40"/>
    </location>
</feature>
<evidence type="ECO:0000256" key="3">
    <source>
        <dbReference type="ARBA" id="ARBA00022519"/>
    </source>
</evidence>
<comment type="subcellular location">
    <subcellularLocation>
        <location evidence="1 7">Cell inner membrane</location>
        <topology evidence="1 7">Multi-pass membrane protein</topology>
    </subcellularLocation>
</comment>
<dbReference type="EMBL" id="JBHSEO010000009">
    <property type="protein sequence ID" value="MFC4415196.1"/>
    <property type="molecule type" value="Genomic_DNA"/>
</dbReference>
<dbReference type="InterPro" id="IPR010656">
    <property type="entry name" value="DctM"/>
</dbReference>
<feature type="transmembrane region" description="Helical" evidence="7">
    <location>
        <begin position="249"/>
        <end position="266"/>
    </location>
</feature>
<accession>A0ABV8XB29</accession>
<comment type="subunit">
    <text evidence="7">The complex comprises the extracytoplasmic solute receptor protein and the two transmembrane proteins.</text>
</comment>
<dbReference type="Pfam" id="PF06808">
    <property type="entry name" value="DctM"/>
    <property type="match status" value="1"/>
</dbReference>
<feature type="transmembrane region" description="Helical" evidence="7">
    <location>
        <begin position="60"/>
        <end position="79"/>
    </location>
</feature>
<feature type="transmembrane region" description="Helical" evidence="7">
    <location>
        <begin position="176"/>
        <end position="200"/>
    </location>
</feature>
<feature type="transmembrane region" description="Helical" evidence="7">
    <location>
        <begin position="220"/>
        <end position="243"/>
    </location>
</feature>